<dbReference type="AlphaFoldDB" id="A0A1J1J5I1"/>
<organism evidence="1 2">
    <name type="scientific">Clunio marinus</name>
    <dbReference type="NCBI Taxonomy" id="568069"/>
    <lineage>
        <taxon>Eukaryota</taxon>
        <taxon>Metazoa</taxon>
        <taxon>Ecdysozoa</taxon>
        <taxon>Arthropoda</taxon>
        <taxon>Hexapoda</taxon>
        <taxon>Insecta</taxon>
        <taxon>Pterygota</taxon>
        <taxon>Neoptera</taxon>
        <taxon>Endopterygota</taxon>
        <taxon>Diptera</taxon>
        <taxon>Nematocera</taxon>
        <taxon>Chironomoidea</taxon>
        <taxon>Chironomidae</taxon>
        <taxon>Clunio</taxon>
    </lineage>
</organism>
<gene>
    <name evidence="1" type="ORF">CLUMA_CG020626</name>
</gene>
<evidence type="ECO:0000313" key="2">
    <source>
        <dbReference type="Proteomes" id="UP000183832"/>
    </source>
</evidence>
<sequence length="126" mass="15117">MCVSEQQLFAKKRSFKITLLCKLMISQRRLPDKAFDKPNSLNFENFFFVRNGRLVTRKDFSHLFSFETTKRFSIINKELCENLIHCETQNQIYVHCSHIAPAENCKKLFLRERMEEYEVEHSEYIA</sequence>
<dbReference type="EMBL" id="CVRI01000073">
    <property type="protein sequence ID" value="CRL07667.1"/>
    <property type="molecule type" value="Genomic_DNA"/>
</dbReference>
<protein>
    <submittedName>
        <fullName evidence="1">CLUMA_CG020626, isoform A</fullName>
    </submittedName>
</protein>
<evidence type="ECO:0000313" key="1">
    <source>
        <dbReference type="EMBL" id="CRL07667.1"/>
    </source>
</evidence>
<accession>A0A1J1J5I1</accession>
<keyword evidence="2" id="KW-1185">Reference proteome</keyword>
<proteinExistence type="predicted"/>
<reference evidence="1 2" key="1">
    <citation type="submission" date="2015-04" db="EMBL/GenBank/DDBJ databases">
        <authorList>
            <person name="Syromyatnikov M.Y."/>
            <person name="Popov V.N."/>
        </authorList>
    </citation>
    <scope>NUCLEOTIDE SEQUENCE [LARGE SCALE GENOMIC DNA]</scope>
</reference>
<name>A0A1J1J5I1_9DIPT</name>
<dbReference type="Proteomes" id="UP000183832">
    <property type="component" value="Unassembled WGS sequence"/>
</dbReference>